<name>A0ABN2BMM5_9ACTN</name>
<evidence type="ECO:0000313" key="2">
    <source>
        <dbReference type="Proteomes" id="UP001500842"/>
    </source>
</evidence>
<dbReference type="EMBL" id="BAAAOR010000040">
    <property type="protein sequence ID" value="GAA1543648.1"/>
    <property type="molecule type" value="Genomic_DNA"/>
</dbReference>
<keyword evidence="2" id="KW-1185">Reference proteome</keyword>
<protein>
    <submittedName>
        <fullName evidence="1">Uncharacterized protein</fullName>
    </submittedName>
</protein>
<dbReference type="Pfam" id="PF21848">
    <property type="entry name" value="DUF6907"/>
    <property type="match status" value="1"/>
</dbReference>
<organism evidence="1 2">
    <name type="scientific">Nocardioides humi</name>
    <dbReference type="NCBI Taxonomy" id="449461"/>
    <lineage>
        <taxon>Bacteria</taxon>
        <taxon>Bacillati</taxon>
        <taxon>Actinomycetota</taxon>
        <taxon>Actinomycetes</taxon>
        <taxon>Propionibacteriales</taxon>
        <taxon>Nocardioidaceae</taxon>
        <taxon>Nocardioides</taxon>
    </lineage>
</organism>
<accession>A0ABN2BMM5</accession>
<dbReference type="InterPro" id="IPR054202">
    <property type="entry name" value="DUF6907"/>
</dbReference>
<reference evidence="1 2" key="1">
    <citation type="journal article" date="2019" name="Int. J. Syst. Evol. Microbiol.">
        <title>The Global Catalogue of Microorganisms (GCM) 10K type strain sequencing project: providing services to taxonomists for standard genome sequencing and annotation.</title>
        <authorList>
            <consortium name="The Broad Institute Genomics Platform"/>
            <consortium name="The Broad Institute Genome Sequencing Center for Infectious Disease"/>
            <person name="Wu L."/>
            <person name="Ma J."/>
        </authorList>
    </citation>
    <scope>NUCLEOTIDE SEQUENCE [LARGE SCALE GENOMIC DNA]</scope>
    <source>
        <strain evidence="1 2">JCM 14942</strain>
    </source>
</reference>
<dbReference type="Proteomes" id="UP001500842">
    <property type="component" value="Unassembled WGS sequence"/>
</dbReference>
<dbReference type="RefSeq" id="WP_141007043.1">
    <property type="nucleotide sequence ID" value="NZ_BAAAOR010000040.1"/>
</dbReference>
<gene>
    <name evidence="1" type="ORF">GCM10009788_52690</name>
</gene>
<proteinExistence type="predicted"/>
<comment type="caution">
    <text evidence="1">The sequence shown here is derived from an EMBL/GenBank/DDBJ whole genome shotgun (WGS) entry which is preliminary data.</text>
</comment>
<sequence>MTATPEASEVPVLVCPPWCTTPPEEHARDLADPLDGATFHRSEVIDAWDLPTRQALRVHVDIWDSPRGGRREGPVINIDGKMSRGGQDYAELDPPDARRLAAALVEAADLVEQTTAPVTDAEPLVHFWVCTPEGRPFLSRLLCDAAAQRPADGSRMTSAWVGVTCPGCLAAGPTAVEAIKGLPDVALVALGAWQATGR</sequence>
<evidence type="ECO:0000313" key="1">
    <source>
        <dbReference type="EMBL" id="GAA1543648.1"/>
    </source>
</evidence>